<gene>
    <name evidence="1" type="ORF">S12H4_31781</name>
</gene>
<reference evidence="1" key="1">
    <citation type="journal article" date="2014" name="Front. Microbiol.">
        <title>High frequency of phylogenetically diverse reductive dehalogenase-homologous genes in deep subseafloor sedimentary metagenomes.</title>
        <authorList>
            <person name="Kawai M."/>
            <person name="Futagami T."/>
            <person name="Toyoda A."/>
            <person name="Takaki Y."/>
            <person name="Nishi S."/>
            <person name="Hori S."/>
            <person name="Arai W."/>
            <person name="Tsubouchi T."/>
            <person name="Morono Y."/>
            <person name="Uchiyama I."/>
            <person name="Ito T."/>
            <person name="Fujiyama A."/>
            <person name="Inagaki F."/>
            <person name="Takami H."/>
        </authorList>
    </citation>
    <scope>NUCLEOTIDE SEQUENCE</scope>
    <source>
        <strain evidence="1">Expedition CK06-06</strain>
    </source>
</reference>
<comment type="caution">
    <text evidence="1">The sequence shown here is derived from an EMBL/GenBank/DDBJ whole genome shotgun (WGS) entry which is preliminary data.</text>
</comment>
<sequence>LQNMVTKWVDQGEAFGEMSTEGIAKILKDDFDIVTGTINGILTRLANLEEEIGISIEHVSGDIIAPTIDGAEGIDTF</sequence>
<protein>
    <submittedName>
        <fullName evidence="1">Uncharacterized protein</fullName>
    </submittedName>
</protein>
<dbReference type="AlphaFoldDB" id="X1T5A6"/>
<organism evidence="1">
    <name type="scientific">marine sediment metagenome</name>
    <dbReference type="NCBI Taxonomy" id="412755"/>
    <lineage>
        <taxon>unclassified sequences</taxon>
        <taxon>metagenomes</taxon>
        <taxon>ecological metagenomes</taxon>
    </lineage>
</organism>
<feature type="non-terminal residue" evidence="1">
    <location>
        <position position="1"/>
    </location>
</feature>
<evidence type="ECO:0000313" key="1">
    <source>
        <dbReference type="EMBL" id="GAJ00478.1"/>
    </source>
</evidence>
<name>X1T5A6_9ZZZZ</name>
<accession>X1T5A6</accession>
<dbReference type="EMBL" id="BARW01018577">
    <property type="protein sequence ID" value="GAJ00478.1"/>
    <property type="molecule type" value="Genomic_DNA"/>
</dbReference>
<proteinExistence type="predicted"/>